<evidence type="ECO:0000313" key="3">
    <source>
        <dbReference type="Proteomes" id="UP000192330"/>
    </source>
</evidence>
<evidence type="ECO:0000256" key="1">
    <source>
        <dbReference type="SAM" id="Phobius"/>
    </source>
</evidence>
<keyword evidence="3" id="KW-1185">Reference proteome</keyword>
<protein>
    <submittedName>
        <fullName evidence="2">Uncharacterized membrane protein</fullName>
    </submittedName>
</protein>
<evidence type="ECO:0000313" key="2">
    <source>
        <dbReference type="EMBL" id="SMC54350.1"/>
    </source>
</evidence>
<feature type="transmembrane region" description="Helical" evidence="1">
    <location>
        <begin position="187"/>
        <end position="214"/>
    </location>
</feature>
<feature type="transmembrane region" description="Helical" evidence="1">
    <location>
        <begin position="116"/>
        <end position="134"/>
    </location>
</feature>
<organism evidence="2 3">
    <name type="scientific">Primorskyibacter flagellatus</name>
    <dbReference type="NCBI Taxonomy" id="1387277"/>
    <lineage>
        <taxon>Bacteria</taxon>
        <taxon>Pseudomonadati</taxon>
        <taxon>Pseudomonadota</taxon>
        <taxon>Alphaproteobacteria</taxon>
        <taxon>Rhodobacterales</taxon>
        <taxon>Roseobacteraceae</taxon>
        <taxon>Primorskyibacter</taxon>
    </lineage>
</organism>
<dbReference type="PANTHER" id="PTHR31168">
    <property type="entry name" value="OS02G0292800 PROTEIN"/>
    <property type="match status" value="1"/>
</dbReference>
<accession>A0A1W2A128</accession>
<dbReference type="Pfam" id="PF04654">
    <property type="entry name" value="DUF599"/>
    <property type="match status" value="1"/>
</dbReference>
<dbReference type="InterPro" id="IPR006747">
    <property type="entry name" value="DUF599"/>
</dbReference>
<gene>
    <name evidence="2" type="ORF">SAMN06295998_102308</name>
</gene>
<proteinExistence type="predicted"/>
<feature type="transmembrane region" description="Helical" evidence="1">
    <location>
        <begin position="6"/>
        <end position="31"/>
    </location>
</feature>
<dbReference type="STRING" id="1387277.SAMN06295998_102308"/>
<sequence length="239" mass="26192">MDWTEPFLLFSPLDLLALVLLFLAWTSISVLTEHPPASRPSVSVLMAEYRRDWMKQFVTRDPRVFDAQIISNLRQGTAFFASASMIAIGGGLALIGNAERLTGIAENLTQTNAPEVFWEIKLVVILLFVANAFLKFVWSHRLFGYCSVLMAAVPNDISHPNAYTLAAKAAEINITAARGYNRGLRSVYFGIGASAWLLGAVPLLLAVVATLIVIGRREFASDSRLVLLDSPGNKAHTQT</sequence>
<dbReference type="AlphaFoldDB" id="A0A1W2A128"/>
<dbReference type="PANTHER" id="PTHR31168:SF21">
    <property type="entry name" value="EMB|CAB89385.1"/>
    <property type="match status" value="1"/>
</dbReference>
<keyword evidence="1" id="KW-0472">Membrane</keyword>
<dbReference type="Proteomes" id="UP000192330">
    <property type="component" value="Unassembled WGS sequence"/>
</dbReference>
<dbReference type="OrthoDB" id="9806874at2"/>
<name>A0A1W2A128_9RHOB</name>
<reference evidence="2 3" key="1">
    <citation type="submission" date="2017-04" db="EMBL/GenBank/DDBJ databases">
        <authorList>
            <person name="Afonso C.L."/>
            <person name="Miller P.J."/>
            <person name="Scott M.A."/>
            <person name="Spackman E."/>
            <person name="Goraichik I."/>
            <person name="Dimitrov K.M."/>
            <person name="Suarez D.L."/>
            <person name="Swayne D.E."/>
        </authorList>
    </citation>
    <scope>NUCLEOTIDE SEQUENCE [LARGE SCALE GENOMIC DNA]</scope>
    <source>
        <strain evidence="2 3">CGMCC 1.12644</strain>
    </source>
</reference>
<dbReference type="EMBL" id="FWYD01000002">
    <property type="protein sequence ID" value="SMC54350.1"/>
    <property type="molecule type" value="Genomic_DNA"/>
</dbReference>
<keyword evidence="1" id="KW-0812">Transmembrane</keyword>
<feature type="transmembrane region" description="Helical" evidence="1">
    <location>
        <begin position="78"/>
        <end position="96"/>
    </location>
</feature>
<keyword evidence="1" id="KW-1133">Transmembrane helix</keyword>
<dbReference type="RefSeq" id="WP_084350677.1">
    <property type="nucleotide sequence ID" value="NZ_FWYD01000002.1"/>
</dbReference>